<feature type="binding site" evidence="1">
    <location>
        <position position="222"/>
    </location>
    <ligand>
        <name>2-oxoglutarate</name>
        <dbReference type="ChEBI" id="CHEBI:16810"/>
    </ligand>
</feature>
<dbReference type="SUPFAM" id="SSF51197">
    <property type="entry name" value="Clavaminate synthase-like"/>
    <property type="match status" value="1"/>
</dbReference>
<feature type="binding site" evidence="1">
    <location>
        <position position="353"/>
    </location>
    <ligand>
        <name>2-oxoglutarate</name>
        <dbReference type="ChEBI" id="CHEBI:16810"/>
    </ligand>
</feature>
<dbReference type="Proteomes" id="UP000095751">
    <property type="component" value="Unassembled WGS sequence"/>
</dbReference>
<name>A0A1E7F1K2_9STRA</name>
<dbReference type="GO" id="GO:0051747">
    <property type="term" value="F:cytosine C-5 DNA demethylase activity"/>
    <property type="evidence" value="ECO:0007669"/>
    <property type="project" value="TreeGrafter"/>
</dbReference>
<dbReference type="PANTHER" id="PTHR31573">
    <property type="entry name" value="ALPHA-KETOGLUTARATE-DEPENDENT DIOXYGENASE ALKB HOMOLOG 2"/>
    <property type="match status" value="1"/>
</dbReference>
<dbReference type="InterPro" id="IPR005123">
    <property type="entry name" value="Oxoglu/Fe-dep_dioxygenase_dom"/>
</dbReference>
<feature type="binding site" evidence="1">
    <location>
        <position position="329"/>
    </location>
    <ligand>
        <name>2-oxoglutarate</name>
        <dbReference type="ChEBI" id="CHEBI:16810"/>
    </ligand>
</feature>
<organism evidence="4 5">
    <name type="scientific">Fragilariopsis cylindrus CCMP1102</name>
    <dbReference type="NCBI Taxonomy" id="635003"/>
    <lineage>
        <taxon>Eukaryota</taxon>
        <taxon>Sar</taxon>
        <taxon>Stramenopiles</taxon>
        <taxon>Ochrophyta</taxon>
        <taxon>Bacillariophyta</taxon>
        <taxon>Bacillariophyceae</taxon>
        <taxon>Bacillariophycidae</taxon>
        <taxon>Bacillariales</taxon>
        <taxon>Bacillariaceae</taxon>
        <taxon>Fragilariopsis</taxon>
    </lineage>
</organism>
<dbReference type="GO" id="GO:0035516">
    <property type="term" value="F:broad specificity oxidative DNA demethylase activity"/>
    <property type="evidence" value="ECO:0007669"/>
    <property type="project" value="TreeGrafter"/>
</dbReference>
<dbReference type="InterPro" id="IPR037151">
    <property type="entry name" value="AlkB-like_sf"/>
</dbReference>
<feature type="binding site" evidence="1">
    <location>
        <position position="357"/>
    </location>
    <ligand>
        <name>2-oxoglutarate</name>
        <dbReference type="ChEBI" id="CHEBI:16810"/>
    </ligand>
</feature>
<evidence type="ECO:0000313" key="5">
    <source>
        <dbReference type="Proteomes" id="UP000095751"/>
    </source>
</evidence>
<feature type="compositionally biased region" description="Low complexity" evidence="2">
    <location>
        <begin position="58"/>
        <end position="69"/>
    </location>
</feature>
<evidence type="ECO:0000256" key="2">
    <source>
        <dbReference type="SAM" id="MobiDB-lite"/>
    </source>
</evidence>
<feature type="binding site" evidence="1">
    <location>
        <position position="233"/>
    </location>
    <ligand>
        <name>2-oxoglutarate</name>
        <dbReference type="ChEBI" id="CHEBI:16810"/>
    </ligand>
</feature>
<dbReference type="PROSITE" id="PS51471">
    <property type="entry name" value="FE2OG_OXY"/>
    <property type="match status" value="1"/>
</dbReference>
<feature type="region of interest" description="Disordered" evidence="2">
    <location>
        <begin position="58"/>
        <end position="106"/>
    </location>
</feature>
<keyword evidence="5" id="KW-1185">Reference proteome</keyword>
<feature type="compositionally biased region" description="Pro residues" evidence="2">
    <location>
        <begin position="84"/>
        <end position="99"/>
    </location>
</feature>
<feature type="binding site" evidence="1">
    <location>
        <begin position="179"/>
        <end position="181"/>
    </location>
    <ligand>
        <name>substrate</name>
    </ligand>
</feature>
<dbReference type="InParanoid" id="A0A1E7F1K2"/>
<dbReference type="AlphaFoldDB" id="A0A1E7F1K2"/>
<dbReference type="KEGG" id="fcy:FRACYDRAFT_244294"/>
<evidence type="ECO:0000259" key="3">
    <source>
        <dbReference type="PROSITE" id="PS51471"/>
    </source>
</evidence>
<dbReference type="GO" id="GO:0008198">
    <property type="term" value="F:ferrous iron binding"/>
    <property type="evidence" value="ECO:0007669"/>
    <property type="project" value="TreeGrafter"/>
</dbReference>
<feature type="domain" description="Fe2OG dioxygenase" evidence="3">
    <location>
        <begin position="215"/>
        <end position="362"/>
    </location>
</feature>
<feature type="binding site" evidence="1">
    <location>
        <position position="236"/>
    </location>
    <ligand>
        <name>2-oxoglutarate</name>
        <dbReference type="ChEBI" id="CHEBI:16810"/>
    </ligand>
</feature>
<feature type="binding site" evidence="1">
    <location>
        <position position="359"/>
    </location>
    <ligand>
        <name>2-oxoglutarate</name>
        <dbReference type="ChEBI" id="CHEBI:16810"/>
    </ligand>
</feature>
<gene>
    <name evidence="4" type="ORF">FRACYDRAFT_244294</name>
</gene>
<proteinExistence type="predicted"/>
<dbReference type="GO" id="GO:0006307">
    <property type="term" value="P:DNA alkylation repair"/>
    <property type="evidence" value="ECO:0007669"/>
    <property type="project" value="TreeGrafter"/>
</dbReference>
<dbReference type="PANTHER" id="PTHR31573:SF1">
    <property type="entry name" value="DNA OXIDATIVE DEMETHYLASE ALKBH2"/>
    <property type="match status" value="1"/>
</dbReference>
<sequence length="395" mass="44516">MSSSSSTESPPLVLTPPDISRSVIGRNINSRWISFIQNDELSCYSFYLPHYDDDDTSSTVVNTVGNNSNKHNDDESTTRTNPDNPNPDNPNPNPNPDPNPKTTTTARTSSIFTSKQLDEWFYKLHPSRYNNIDNDDDVDNASSASSASASAWTSASYKNQLLLRKTAWYTFNKECVCEYGYSDTWQKQIQSKEMINVLQEITEVVSSNLGQEEEELNCVNLNYYPSAGGIGFHADDEYMFDGLNRNTKIISLSLCCTTTTTSTCLHKPNNNYKNKNWGARKFQIKKRDNNKSESDDDDDNDDKNVVHEIILRHGDIVTMEGMFQKYYLHSIWPGDDDDNSIDYNDDDLCQGERINLTWRTIVKHLGSGGSSSIEEVEDFHGITCPLSLSLSSSSS</sequence>
<dbReference type="InterPro" id="IPR027450">
    <property type="entry name" value="AlkB-like"/>
</dbReference>
<dbReference type="EMBL" id="KV784365">
    <property type="protein sequence ID" value="OEU12068.1"/>
    <property type="molecule type" value="Genomic_DNA"/>
</dbReference>
<accession>A0A1E7F1K2</accession>
<dbReference type="InterPro" id="IPR032852">
    <property type="entry name" value="ALKBH2"/>
</dbReference>
<dbReference type="OrthoDB" id="545910at2759"/>
<evidence type="ECO:0000256" key="1">
    <source>
        <dbReference type="PIRSR" id="PIRSR632852-1"/>
    </source>
</evidence>
<feature type="binding site" evidence="1">
    <location>
        <position position="224"/>
    </location>
    <ligand>
        <name>2-oxoglutarate</name>
        <dbReference type="ChEBI" id="CHEBI:16810"/>
    </ligand>
</feature>
<protein>
    <recommendedName>
        <fullName evidence="3">Fe2OG dioxygenase domain-containing protein</fullName>
    </recommendedName>
</protein>
<dbReference type="Gene3D" id="2.60.120.590">
    <property type="entry name" value="Alpha-ketoglutarate-dependent dioxygenase AlkB-like"/>
    <property type="match status" value="1"/>
</dbReference>
<reference evidence="4 5" key="1">
    <citation type="submission" date="2016-09" db="EMBL/GenBank/DDBJ databases">
        <title>Extensive genetic diversity and differential bi-allelic expression allows diatom success in the polar Southern Ocean.</title>
        <authorList>
            <consortium name="DOE Joint Genome Institute"/>
            <person name="Mock T."/>
            <person name="Otillar R.P."/>
            <person name="Strauss J."/>
            <person name="Dupont C."/>
            <person name="Frickenhaus S."/>
            <person name="Maumus F."/>
            <person name="Mcmullan M."/>
            <person name="Sanges R."/>
            <person name="Schmutz J."/>
            <person name="Toseland A."/>
            <person name="Valas R."/>
            <person name="Veluchamy A."/>
            <person name="Ward B.J."/>
            <person name="Allen A."/>
            <person name="Barry K."/>
            <person name="Falciatore A."/>
            <person name="Ferrante M."/>
            <person name="Fortunato A.E."/>
            <person name="Gloeckner G."/>
            <person name="Gruber A."/>
            <person name="Hipkin R."/>
            <person name="Janech M."/>
            <person name="Kroth P."/>
            <person name="Leese F."/>
            <person name="Lindquist E."/>
            <person name="Lyon B.R."/>
            <person name="Martin J."/>
            <person name="Mayer C."/>
            <person name="Parker M."/>
            <person name="Quesneville H."/>
            <person name="Raymond J."/>
            <person name="Uhlig C."/>
            <person name="Valentin K.U."/>
            <person name="Worden A.Z."/>
            <person name="Armbrust E.V."/>
            <person name="Bowler C."/>
            <person name="Green B."/>
            <person name="Moulton V."/>
            <person name="Van Oosterhout C."/>
            <person name="Grigoriev I."/>
        </authorList>
    </citation>
    <scope>NUCLEOTIDE SEQUENCE [LARGE SCALE GENOMIC DNA]</scope>
    <source>
        <strain evidence="4 5">CCMP1102</strain>
    </source>
</reference>
<evidence type="ECO:0000313" key="4">
    <source>
        <dbReference type="EMBL" id="OEU12068.1"/>
    </source>
</evidence>
<dbReference type="Pfam" id="PF13532">
    <property type="entry name" value="2OG-FeII_Oxy_2"/>
    <property type="match status" value="1"/>
</dbReference>